<feature type="domain" description="Neprosin PEP catalytic" evidence="2">
    <location>
        <begin position="58"/>
        <end position="175"/>
    </location>
</feature>
<reference evidence="3 4" key="1">
    <citation type="submission" date="2021-05" db="EMBL/GenBank/DDBJ databases">
        <title>Genome Assembly of Synthetic Allotetraploid Brassica napus Reveals Homoeologous Exchanges between Subgenomes.</title>
        <authorList>
            <person name="Davis J.T."/>
        </authorList>
    </citation>
    <scope>NUCLEOTIDE SEQUENCE [LARGE SCALE GENOMIC DNA]</scope>
    <source>
        <strain evidence="4">cv. Da-Ae</strain>
        <tissue evidence="3">Seedling</tissue>
    </source>
</reference>
<gene>
    <name evidence="3" type="ORF">HID58_053321</name>
</gene>
<comment type="caution">
    <text evidence="3">The sequence shown here is derived from an EMBL/GenBank/DDBJ whole genome shotgun (WGS) entry which is preliminary data.</text>
</comment>
<dbReference type="InterPro" id="IPR004314">
    <property type="entry name" value="Neprosin"/>
</dbReference>
<evidence type="ECO:0000259" key="2">
    <source>
        <dbReference type="PROSITE" id="PS52045"/>
    </source>
</evidence>
<accession>A0ABQ8AEE6</accession>
<feature type="signal peptide" evidence="1">
    <location>
        <begin position="1"/>
        <end position="22"/>
    </location>
</feature>
<proteinExistence type="predicted"/>
<dbReference type="InterPro" id="IPR053168">
    <property type="entry name" value="Glutamic_endopeptidase"/>
</dbReference>
<dbReference type="Proteomes" id="UP000824890">
    <property type="component" value="Unassembled WGS sequence"/>
</dbReference>
<dbReference type="EMBL" id="JAGKQM010000013">
    <property type="protein sequence ID" value="KAH0890892.1"/>
    <property type="molecule type" value="Genomic_DNA"/>
</dbReference>
<evidence type="ECO:0000256" key="1">
    <source>
        <dbReference type="SAM" id="SignalP"/>
    </source>
</evidence>
<keyword evidence="1" id="KW-0732">Signal</keyword>
<dbReference type="Pfam" id="PF14365">
    <property type="entry name" value="Neprosin_AP"/>
    <property type="match status" value="1"/>
</dbReference>
<protein>
    <recommendedName>
        <fullName evidence="2">Neprosin PEP catalytic domain-containing protein</fullName>
    </recommendedName>
</protein>
<feature type="chain" id="PRO_5047052409" description="Neprosin PEP catalytic domain-containing protein" evidence="1">
    <location>
        <begin position="23"/>
        <end position="175"/>
    </location>
</feature>
<evidence type="ECO:0000313" key="4">
    <source>
        <dbReference type="Proteomes" id="UP000824890"/>
    </source>
</evidence>
<evidence type="ECO:0000313" key="3">
    <source>
        <dbReference type="EMBL" id="KAH0890892.1"/>
    </source>
</evidence>
<sequence>MIMAMSMGFLFLVMAVVARTAATPPVLTVMSPDGDIVDCININEQPAFDHPLLRNHTVLEAPAYLPDIDDTSWQSTRTTIGAKATFNVWRPKVEQATEFSLAQIWIISDSYDNNTLNSIEAGWQLNRWSPKSATLSYVEFREENISSFRHRSSTTILVGRHGTKTKCPKGTIPVR</sequence>
<dbReference type="InterPro" id="IPR025521">
    <property type="entry name" value="Neprosin_propep"/>
</dbReference>
<organism evidence="3 4">
    <name type="scientific">Brassica napus</name>
    <name type="common">Rape</name>
    <dbReference type="NCBI Taxonomy" id="3708"/>
    <lineage>
        <taxon>Eukaryota</taxon>
        <taxon>Viridiplantae</taxon>
        <taxon>Streptophyta</taxon>
        <taxon>Embryophyta</taxon>
        <taxon>Tracheophyta</taxon>
        <taxon>Spermatophyta</taxon>
        <taxon>Magnoliopsida</taxon>
        <taxon>eudicotyledons</taxon>
        <taxon>Gunneridae</taxon>
        <taxon>Pentapetalae</taxon>
        <taxon>rosids</taxon>
        <taxon>malvids</taxon>
        <taxon>Brassicales</taxon>
        <taxon>Brassicaceae</taxon>
        <taxon>Brassiceae</taxon>
        <taxon>Brassica</taxon>
    </lineage>
</organism>
<name>A0ABQ8AEE6_BRANA</name>
<dbReference type="PROSITE" id="PS52045">
    <property type="entry name" value="NEPROSIN_PEP_CD"/>
    <property type="match status" value="1"/>
</dbReference>
<keyword evidence="4" id="KW-1185">Reference proteome</keyword>
<dbReference type="PANTHER" id="PTHR31589">
    <property type="entry name" value="PROTEIN, PUTATIVE (DUF239)-RELATED-RELATED"/>
    <property type="match status" value="1"/>
</dbReference>
<dbReference type="PANTHER" id="PTHR31589:SF110">
    <property type="entry name" value="PROTEIN, PUTATIVE (DUF239)-RELATED"/>
    <property type="match status" value="1"/>
</dbReference>